<keyword evidence="3" id="KW-0068">Autocatalytic cleavage</keyword>
<dbReference type="SUPFAM" id="SSF56276">
    <property type="entry name" value="S-adenosylmethionine decarboxylase"/>
    <property type="match status" value="1"/>
</dbReference>
<name>A0A1F6CHS9_9BACT</name>
<evidence type="ECO:0000256" key="9">
    <source>
        <dbReference type="ARBA" id="ARBA00023317"/>
    </source>
</evidence>
<organism evidence="10 11">
    <name type="scientific">Candidatus Kaiserbacteria bacterium RIFCSPHIGHO2_01_FULL_53_31</name>
    <dbReference type="NCBI Taxonomy" id="1798481"/>
    <lineage>
        <taxon>Bacteria</taxon>
        <taxon>Candidatus Kaiseribacteriota</taxon>
    </lineage>
</organism>
<dbReference type="AlphaFoldDB" id="A0A1F6CHS9"/>
<evidence type="ECO:0000256" key="5">
    <source>
        <dbReference type="ARBA" id="ARBA00023115"/>
    </source>
</evidence>
<keyword evidence="9" id="KW-0670">Pyruvate</keyword>
<evidence type="ECO:0000256" key="8">
    <source>
        <dbReference type="ARBA" id="ARBA00023270"/>
    </source>
</evidence>
<keyword evidence="8" id="KW-0704">Schiff base</keyword>
<dbReference type="InterPro" id="IPR017716">
    <property type="entry name" value="S-AdoMet_deCOase_pro-enz"/>
</dbReference>
<dbReference type="Proteomes" id="UP000178815">
    <property type="component" value="Unassembled WGS sequence"/>
</dbReference>
<dbReference type="NCBIfam" id="TIGR03330">
    <property type="entry name" value="SAM_DCase_Bsu"/>
    <property type="match status" value="1"/>
</dbReference>
<dbReference type="InterPro" id="IPR016067">
    <property type="entry name" value="S-AdoMet_deCO2ase_core"/>
</dbReference>
<keyword evidence="6" id="KW-0865">Zymogen</keyword>
<sequence>MHFGEHYTVDGYNGDERLLDDESVVFSCLEKLPIDLGMHLLSEPKVYRTDGNDIKDPGGITGVVIIAESHVAVHTFPKRGFVSADVYTCKNGMDMEYIKNFIVNAFGLKDVEVNFFKRGTRYPEANIY</sequence>
<proteinExistence type="predicted"/>
<evidence type="ECO:0000256" key="2">
    <source>
        <dbReference type="ARBA" id="ARBA00022793"/>
    </source>
</evidence>
<dbReference type="Gene3D" id="3.60.90.10">
    <property type="entry name" value="S-adenosylmethionine decarboxylase"/>
    <property type="match status" value="1"/>
</dbReference>
<comment type="caution">
    <text evidence="10">The sequence shown here is derived from an EMBL/GenBank/DDBJ whole genome shotgun (WGS) entry which is preliminary data.</text>
</comment>
<protein>
    <submittedName>
        <fullName evidence="10">S-adenosylmethionine decarboxylase proenzyme</fullName>
    </submittedName>
</protein>
<keyword evidence="4" id="KW-0745">Spermidine biosynthesis</keyword>
<evidence type="ECO:0000256" key="1">
    <source>
        <dbReference type="ARBA" id="ARBA00001928"/>
    </source>
</evidence>
<evidence type="ECO:0000256" key="6">
    <source>
        <dbReference type="ARBA" id="ARBA00023145"/>
    </source>
</evidence>
<comment type="cofactor">
    <cofactor evidence="1">
        <name>pyruvate</name>
        <dbReference type="ChEBI" id="CHEBI:15361"/>
    </cofactor>
</comment>
<dbReference type="STRING" id="1798481.A2678_03430"/>
<dbReference type="PANTHER" id="PTHR33866:SF2">
    <property type="entry name" value="S-ADENOSYLMETHIONINE DECARBOXYLASE PROENZYME"/>
    <property type="match status" value="1"/>
</dbReference>
<gene>
    <name evidence="10" type="ORF">A2678_03430</name>
</gene>
<dbReference type="GO" id="GO:0005829">
    <property type="term" value="C:cytosol"/>
    <property type="evidence" value="ECO:0007669"/>
    <property type="project" value="TreeGrafter"/>
</dbReference>
<accession>A0A1F6CHS9</accession>
<evidence type="ECO:0000256" key="4">
    <source>
        <dbReference type="ARBA" id="ARBA00023066"/>
    </source>
</evidence>
<dbReference type="GO" id="GO:0004014">
    <property type="term" value="F:adenosylmethionine decarboxylase activity"/>
    <property type="evidence" value="ECO:0007669"/>
    <property type="project" value="InterPro"/>
</dbReference>
<dbReference type="EMBL" id="MFKU01000011">
    <property type="protein sequence ID" value="OGG48521.1"/>
    <property type="molecule type" value="Genomic_DNA"/>
</dbReference>
<keyword evidence="5" id="KW-0620">Polyamine biosynthesis</keyword>
<keyword evidence="7" id="KW-0456">Lyase</keyword>
<dbReference type="InterPro" id="IPR003826">
    <property type="entry name" value="AdoMetDC_fam_prok"/>
</dbReference>
<evidence type="ECO:0000256" key="3">
    <source>
        <dbReference type="ARBA" id="ARBA00022813"/>
    </source>
</evidence>
<evidence type="ECO:0000256" key="7">
    <source>
        <dbReference type="ARBA" id="ARBA00023239"/>
    </source>
</evidence>
<reference evidence="10 11" key="1">
    <citation type="journal article" date="2016" name="Nat. Commun.">
        <title>Thousands of microbial genomes shed light on interconnected biogeochemical processes in an aquifer system.</title>
        <authorList>
            <person name="Anantharaman K."/>
            <person name="Brown C.T."/>
            <person name="Hug L.A."/>
            <person name="Sharon I."/>
            <person name="Castelle C.J."/>
            <person name="Probst A.J."/>
            <person name="Thomas B.C."/>
            <person name="Singh A."/>
            <person name="Wilkins M.J."/>
            <person name="Karaoz U."/>
            <person name="Brodie E.L."/>
            <person name="Williams K.H."/>
            <person name="Hubbard S.S."/>
            <person name="Banfield J.F."/>
        </authorList>
    </citation>
    <scope>NUCLEOTIDE SEQUENCE [LARGE SCALE GENOMIC DNA]</scope>
</reference>
<evidence type="ECO:0000313" key="10">
    <source>
        <dbReference type="EMBL" id="OGG48521.1"/>
    </source>
</evidence>
<dbReference type="PANTHER" id="PTHR33866">
    <property type="entry name" value="S-ADENOSYLMETHIONINE DECARBOXYLASE PROENZYME"/>
    <property type="match status" value="1"/>
</dbReference>
<keyword evidence="2" id="KW-0210">Decarboxylase</keyword>
<dbReference type="Pfam" id="PF02675">
    <property type="entry name" value="AdoMet_dc"/>
    <property type="match status" value="1"/>
</dbReference>
<evidence type="ECO:0000313" key="11">
    <source>
        <dbReference type="Proteomes" id="UP000178815"/>
    </source>
</evidence>
<dbReference type="GO" id="GO:0008295">
    <property type="term" value="P:spermidine biosynthetic process"/>
    <property type="evidence" value="ECO:0007669"/>
    <property type="project" value="UniProtKB-KW"/>
</dbReference>